<sequence length="266" mass="30324">MDRLAACHLMHGFLHVPGHRRRHATSPSCQHLRSGHRSLSLADRRGLINPSRTTAHGLISTDPATHRHSMKKLHDMTMVMQVMDYDRFSADDPIGEILLPMKNVKFEKSPIYWKHLQRPTVHREQAGEVMITLCYLPESNKLNVSLVKAKDLPNREKIGTADPYVKLWLVQKGSKLEKRKTTVKPQTLAPVFNEIFSFTVPNKEKLEKEINLVVSVMDYDPISSNDEIGHCVVGLLGRESGAKQWKEALEHPESAVTSWHKLSPHW</sequence>
<feature type="domain" description="C2" evidence="1">
    <location>
        <begin position="125"/>
        <end position="260"/>
    </location>
</feature>
<dbReference type="Pfam" id="PF00168">
    <property type="entry name" value="C2"/>
    <property type="match status" value="2"/>
</dbReference>
<proteinExistence type="predicted"/>
<dbReference type="SMART" id="SM00239">
    <property type="entry name" value="C2"/>
    <property type="match status" value="1"/>
</dbReference>
<dbReference type="GO" id="GO:0000149">
    <property type="term" value="F:SNARE binding"/>
    <property type="evidence" value="ECO:0007669"/>
    <property type="project" value="TreeGrafter"/>
</dbReference>
<dbReference type="PANTHER" id="PTHR10024:SF344">
    <property type="entry name" value="SYNAPTOTAGMIN-7"/>
    <property type="match status" value="1"/>
</dbReference>
<dbReference type="GO" id="GO:0098793">
    <property type="term" value="C:presynapse"/>
    <property type="evidence" value="ECO:0007669"/>
    <property type="project" value="GOC"/>
</dbReference>
<dbReference type="PANTHER" id="PTHR10024">
    <property type="entry name" value="SYNAPTOTAGMIN"/>
    <property type="match status" value="1"/>
</dbReference>
<dbReference type="CDD" id="cd00276">
    <property type="entry name" value="C2B_Synaptotagmin"/>
    <property type="match status" value="1"/>
</dbReference>
<dbReference type="GO" id="GO:0005544">
    <property type="term" value="F:calcium-dependent phospholipid binding"/>
    <property type="evidence" value="ECO:0007669"/>
    <property type="project" value="TreeGrafter"/>
</dbReference>
<evidence type="ECO:0000313" key="2">
    <source>
        <dbReference type="Proteomes" id="UP000095284"/>
    </source>
</evidence>
<dbReference type="GO" id="GO:0005509">
    <property type="term" value="F:calcium ion binding"/>
    <property type="evidence" value="ECO:0007669"/>
    <property type="project" value="TreeGrafter"/>
</dbReference>
<accession>A0A1I7SRC4</accession>
<dbReference type="InterPro" id="IPR000008">
    <property type="entry name" value="C2_dom"/>
</dbReference>
<dbReference type="GO" id="GO:0048791">
    <property type="term" value="P:calcium ion-regulated exocytosis of neurotransmitter"/>
    <property type="evidence" value="ECO:0007669"/>
    <property type="project" value="TreeGrafter"/>
</dbReference>
<dbReference type="SUPFAM" id="SSF49562">
    <property type="entry name" value="C2 domain (Calcium/lipid-binding domain, CaLB)"/>
    <property type="match status" value="2"/>
</dbReference>
<evidence type="ECO:0000259" key="1">
    <source>
        <dbReference type="PROSITE" id="PS50004"/>
    </source>
</evidence>
<dbReference type="GO" id="GO:0001786">
    <property type="term" value="F:phosphatidylserine binding"/>
    <property type="evidence" value="ECO:0007669"/>
    <property type="project" value="TreeGrafter"/>
</dbReference>
<name>A0A1I7SRC4_BURXY</name>
<dbReference type="GO" id="GO:0005886">
    <property type="term" value="C:plasma membrane"/>
    <property type="evidence" value="ECO:0007669"/>
    <property type="project" value="TreeGrafter"/>
</dbReference>
<dbReference type="AlphaFoldDB" id="A0A1I7SRC4"/>
<dbReference type="Proteomes" id="UP000095284">
    <property type="component" value="Unplaced"/>
</dbReference>
<protein>
    <submittedName>
        <fullName evidence="3">C2 domain-containing protein</fullName>
    </submittedName>
</protein>
<dbReference type="GO" id="GO:0070382">
    <property type="term" value="C:exocytic vesicle"/>
    <property type="evidence" value="ECO:0007669"/>
    <property type="project" value="TreeGrafter"/>
</dbReference>
<evidence type="ECO:0000313" key="3">
    <source>
        <dbReference type="WBParaSite" id="BXY_1558800.1"/>
    </source>
</evidence>
<dbReference type="GO" id="GO:0030276">
    <property type="term" value="F:clathrin binding"/>
    <property type="evidence" value="ECO:0007669"/>
    <property type="project" value="TreeGrafter"/>
</dbReference>
<organism evidence="2 3">
    <name type="scientific">Bursaphelenchus xylophilus</name>
    <name type="common">Pinewood nematode worm</name>
    <name type="synonym">Aphelenchoides xylophilus</name>
    <dbReference type="NCBI Taxonomy" id="6326"/>
    <lineage>
        <taxon>Eukaryota</taxon>
        <taxon>Metazoa</taxon>
        <taxon>Ecdysozoa</taxon>
        <taxon>Nematoda</taxon>
        <taxon>Chromadorea</taxon>
        <taxon>Rhabditida</taxon>
        <taxon>Tylenchina</taxon>
        <taxon>Tylenchomorpha</taxon>
        <taxon>Aphelenchoidea</taxon>
        <taxon>Aphelenchoididae</taxon>
        <taxon>Bursaphelenchus</taxon>
    </lineage>
</organism>
<dbReference type="Gene3D" id="2.60.40.150">
    <property type="entry name" value="C2 domain"/>
    <property type="match status" value="2"/>
</dbReference>
<dbReference type="eggNOG" id="KOG1028">
    <property type="taxonomic scope" value="Eukaryota"/>
</dbReference>
<dbReference type="GO" id="GO:0006906">
    <property type="term" value="P:vesicle fusion"/>
    <property type="evidence" value="ECO:0007669"/>
    <property type="project" value="TreeGrafter"/>
</dbReference>
<dbReference type="PROSITE" id="PS50004">
    <property type="entry name" value="C2"/>
    <property type="match status" value="1"/>
</dbReference>
<dbReference type="InterPro" id="IPR035892">
    <property type="entry name" value="C2_domain_sf"/>
</dbReference>
<dbReference type="GO" id="GO:0030424">
    <property type="term" value="C:axon"/>
    <property type="evidence" value="ECO:0007669"/>
    <property type="project" value="TreeGrafter"/>
</dbReference>
<reference evidence="3" key="1">
    <citation type="submission" date="2016-11" db="UniProtKB">
        <authorList>
            <consortium name="WormBaseParasite"/>
        </authorList>
    </citation>
    <scope>IDENTIFICATION</scope>
</reference>
<dbReference type="WBParaSite" id="BXY_1558800.1">
    <property type="protein sequence ID" value="BXY_1558800.1"/>
    <property type="gene ID" value="BXY_1558800"/>
</dbReference>